<evidence type="ECO:0000256" key="1">
    <source>
        <dbReference type="ARBA" id="ARBA00022722"/>
    </source>
</evidence>
<keyword evidence="3 8" id="KW-0255">Endonuclease</keyword>
<evidence type="ECO:0000256" key="2">
    <source>
        <dbReference type="ARBA" id="ARBA00022723"/>
    </source>
</evidence>
<proteinExistence type="predicted"/>
<dbReference type="SUPFAM" id="SSF46785">
    <property type="entry name" value="Winged helix' DNA-binding domain"/>
    <property type="match status" value="1"/>
</dbReference>
<dbReference type="SUPFAM" id="SSF143430">
    <property type="entry name" value="TTP0101/SSO1404-like"/>
    <property type="match status" value="1"/>
</dbReference>
<accession>A0A1G2CL94</accession>
<dbReference type="InterPro" id="IPR021127">
    <property type="entry name" value="CRISPR_associated_Cas2"/>
</dbReference>
<dbReference type="Proteomes" id="UP000178599">
    <property type="component" value="Unassembled WGS sequence"/>
</dbReference>
<evidence type="ECO:0000313" key="8">
    <source>
        <dbReference type="EMBL" id="OGZ02017.1"/>
    </source>
</evidence>
<evidence type="ECO:0000256" key="3">
    <source>
        <dbReference type="ARBA" id="ARBA00022759"/>
    </source>
</evidence>
<evidence type="ECO:0000256" key="5">
    <source>
        <dbReference type="ARBA" id="ARBA00022842"/>
    </source>
</evidence>
<name>A0A1G2CL94_9BACT</name>
<dbReference type="EMBL" id="MHLE01000044">
    <property type="protein sequence ID" value="OGZ02017.1"/>
    <property type="molecule type" value="Genomic_DNA"/>
</dbReference>
<comment type="caution">
    <text evidence="8">The sequence shown here is derived from an EMBL/GenBank/DDBJ whole genome shotgun (WGS) entry which is preliminary data.</text>
</comment>
<evidence type="ECO:0000256" key="4">
    <source>
        <dbReference type="ARBA" id="ARBA00022801"/>
    </source>
</evidence>
<reference evidence="8 9" key="1">
    <citation type="journal article" date="2016" name="Nat. Commun.">
        <title>Thousands of microbial genomes shed light on interconnected biogeochemical processes in an aquifer system.</title>
        <authorList>
            <person name="Anantharaman K."/>
            <person name="Brown C.T."/>
            <person name="Hug L.A."/>
            <person name="Sharon I."/>
            <person name="Castelle C.J."/>
            <person name="Probst A.J."/>
            <person name="Thomas B.C."/>
            <person name="Singh A."/>
            <person name="Wilkins M.J."/>
            <person name="Karaoz U."/>
            <person name="Brodie E.L."/>
            <person name="Williams K.H."/>
            <person name="Hubbard S.S."/>
            <person name="Banfield J.F."/>
        </authorList>
    </citation>
    <scope>NUCLEOTIDE SEQUENCE [LARGE SCALE GENOMIC DNA]</scope>
</reference>
<dbReference type="InterPro" id="IPR048846">
    <property type="entry name" value="PaaX-like_central"/>
</dbReference>
<keyword evidence="1" id="KW-0540">Nuclease</keyword>
<evidence type="ECO:0000256" key="6">
    <source>
        <dbReference type="ARBA" id="ARBA00023118"/>
    </source>
</evidence>
<dbReference type="GO" id="GO:0004521">
    <property type="term" value="F:RNA endonuclease activity"/>
    <property type="evidence" value="ECO:0007669"/>
    <property type="project" value="InterPro"/>
</dbReference>
<organism evidence="8 9">
    <name type="scientific">Candidatus Liptonbacteria bacterium RIFOXYB1_FULL_36_10</name>
    <dbReference type="NCBI Taxonomy" id="1798654"/>
    <lineage>
        <taxon>Bacteria</taxon>
        <taxon>Candidatus Liptoniibacteriota</taxon>
    </lineage>
</organism>
<dbReference type="AlphaFoldDB" id="A0A1G2CL94"/>
<keyword evidence="4" id="KW-0378">Hydrolase</keyword>
<keyword evidence="2" id="KW-0479">Metal-binding</keyword>
<evidence type="ECO:0000313" key="9">
    <source>
        <dbReference type="Proteomes" id="UP000178599"/>
    </source>
</evidence>
<dbReference type="NCBIfam" id="TIGR01573">
    <property type="entry name" value="cas2"/>
    <property type="match status" value="1"/>
</dbReference>
<dbReference type="InterPro" id="IPR036390">
    <property type="entry name" value="WH_DNA-bd_sf"/>
</dbReference>
<gene>
    <name evidence="8" type="ORF">A2390_02465</name>
</gene>
<keyword evidence="6" id="KW-0051">Antiviral defense</keyword>
<dbReference type="Gene3D" id="3.30.70.2650">
    <property type="match status" value="1"/>
</dbReference>
<feature type="domain" description="Transcriptional repressor PaaX-like central Cas2-like" evidence="7">
    <location>
        <begin position="123"/>
        <end position="188"/>
    </location>
</feature>
<protein>
    <submittedName>
        <fullName evidence="8">CRISPR-associated endonuclease Cas2</fullName>
    </submittedName>
</protein>
<evidence type="ECO:0000259" key="7">
    <source>
        <dbReference type="Pfam" id="PF20803"/>
    </source>
</evidence>
<dbReference type="Pfam" id="PF20803">
    <property type="entry name" value="PaaX_M"/>
    <property type="match status" value="1"/>
</dbReference>
<dbReference type="GO" id="GO:0043571">
    <property type="term" value="P:maintenance of CRISPR repeat elements"/>
    <property type="evidence" value="ECO:0007669"/>
    <property type="project" value="InterPro"/>
</dbReference>
<keyword evidence="5" id="KW-0460">Magnesium</keyword>
<sequence>MRGEIMLKILEGVKDLMIDGIDTIEAILNSGYGASRFKIERELEKIRQGKYEREKKERSKQKFYSVLSRLKKDGLIKDGRKKGKKFFSITNKGLVKIGQLKKIKEEGLPTKKYKKEKGEKTAIIIFDIPENERRKRNWVREALKNMDFKMVQKSVWIGKIKIPKEFLNNLEVLELLDFVKIFEISKTGSLETVV</sequence>